<feature type="compositionally biased region" description="Pro residues" evidence="1">
    <location>
        <begin position="61"/>
        <end position="72"/>
    </location>
</feature>
<sequence length="142" mass="15808">MTALPDYVSFKHLEGSPLRDLFPAASDDLLQLLTSLLTINPSKRCNCTEALRMSYFSNRPAPTPGPMLPLPPSIRSRKEEEKPSLKRKIMEESGFGVYMDLRVDGKDKNGDICMAEVGLRNSSLCKGLLSTLLLFNSGRQNF</sequence>
<dbReference type="SUPFAM" id="SSF56112">
    <property type="entry name" value="Protein kinase-like (PK-like)"/>
    <property type="match status" value="1"/>
</dbReference>
<keyword evidence="2" id="KW-0808">Transferase</keyword>
<keyword evidence="3" id="KW-1185">Reference proteome</keyword>
<keyword evidence="2" id="KW-0418">Kinase</keyword>
<accession>A0A8J4Y8C9</accession>
<comment type="caution">
    <text evidence="2">The sequence shown here is derived from an EMBL/GenBank/DDBJ whole genome shotgun (WGS) entry which is preliminary data.</text>
</comment>
<feature type="region of interest" description="Disordered" evidence="1">
    <location>
        <begin position="61"/>
        <end position="85"/>
    </location>
</feature>
<evidence type="ECO:0000313" key="2">
    <source>
        <dbReference type="EMBL" id="KAG0722023.1"/>
    </source>
</evidence>
<protein>
    <submittedName>
        <fullName evidence="2">Cyclin-dependent kinase 7</fullName>
    </submittedName>
</protein>
<dbReference type="GO" id="GO:0016301">
    <property type="term" value="F:kinase activity"/>
    <property type="evidence" value="ECO:0007669"/>
    <property type="project" value="UniProtKB-KW"/>
</dbReference>
<dbReference type="InterPro" id="IPR011009">
    <property type="entry name" value="Kinase-like_dom_sf"/>
</dbReference>
<evidence type="ECO:0000256" key="1">
    <source>
        <dbReference type="SAM" id="MobiDB-lite"/>
    </source>
</evidence>
<feature type="compositionally biased region" description="Basic and acidic residues" evidence="1">
    <location>
        <begin position="76"/>
        <end position="85"/>
    </location>
</feature>
<dbReference type="Gene3D" id="1.10.510.10">
    <property type="entry name" value="Transferase(Phosphotransferase) domain 1"/>
    <property type="match status" value="1"/>
</dbReference>
<name>A0A8J4Y8C9_CHIOP</name>
<proteinExistence type="predicted"/>
<dbReference type="OrthoDB" id="1732493at2759"/>
<gene>
    <name evidence="2" type="primary">cdk7</name>
    <name evidence="2" type="ORF">GWK47_045233</name>
</gene>
<evidence type="ECO:0000313" key="3">
    <source>
        <dbReference type="Proteomes" id="UP000770661"/>
    </source>
</evidence>
<reference evidence="2" key="1">
    <citation type="submission" date="2020-07" db="EMBL/GenBank/DDBJ databases">
        <title>The High-quality genome of the commercially important snow crab, Chionoecetes opilio.</title>
        <authorList>
            <person name="Jeong J.-H."/>
            <person name="Ryu S."/>
        </authorList>
    </citation>
    <scope>NUCLEOTIDE SEQUENCE</scope>
    <source>
        <strain evidence="2">MADBK_172401_WGS</strain>
        <tissue evidence="2">Digestive gland</tissue>
    </source>
</reference>
<dbReference type="EMBL" id="JACEEZ010010128">
    <property type="protein sequence ID" value="KAG0722023.1"/>
    <property type="molecule type" value="Genomic_DNA"/>
</dbReference>
<dbReference type="AlphaFoldDB" id="A0A8J4Y8C9"/>
<organism evidence="2 3">
    <name type="scientific">Chionoecetes opilio</name>
    <name type="common">Atlantic snow crab</name>
    <name type="synonym">Cancer opilio</name>
    <dbReference type="NCBI Taxonomy" id="41210"/>
    <lineage>
        <taxon>Eukaryota</taxon>
        <taxon>Metazoa</taxon>
        <taxon>Ecdysozoa</taxon>
        <taxon>Arthropoda</taxon>
        <taxon>Crustacea</taxon>
        <taxon>Multicrustacea</taxon>
        <taxon>Malacostraca</taxon>
        <taxon>Eumalacostraca</taxon>
        <taxon>Eucarida</taxon>
        <taxon>Decapoda</taxon>
        <taxon>Pleocyemata</taxon>
        <taxon>Brachyura</taxon>
        <taxon>Eubrachyura</taxon>
        <taxon>Majoidea</taxon>
        <taxon>Majidae</taxon>
        <taxon>Chionoecetes</taxon>
    </lineage>
</organism>
<dbReference type="Proteomes" id="UP000770661">
    <property type="component" value="Unassembled WGS sequence"/>
</dbReference>